<dbReference type="Proteomes" id="UP000318420">
    <property type="component" value="Segment"/>
</dbReference>
<evidence type="ECO:0000313" key="1">
    <source>
        <dbReference type="EMBL" id="QDH47166.1"/>
    </source>
</evidence>
<protein>
    <submittedName>
        <fullName evidence="1">Uncharacterized protein</fullName>
    </submittedName>
</protein>
<evidence type="ECO:0000313" key="2">
    <source>
        <dbReference type="Proteomes" id="UP000318420"/>
    </source>
</evidence>
<keyword evidence="2" id="KW-1185">Reference proteome</keyword>
<organism evidence="1 2">
    <name type="scientific">Aeromonas phage LAh10</name>
    <dbReference type="NCBI Taxonomy" id="2591025"/>
    <lineage>
        <taxon>Viruses</taxon>
        <taxon>Duplodnaviria</taxon>
        <taxon>Heunggongvirae</taxon>
        <taxon>Uroviricota</taxon>
        <taxon>Caudoviricetes</taxon>
        <taxon>Chimalliviridae</taxon>
        <taxon>Ludhianavirus</taxon>
        <taxon>Ludhianavirus LAh10</taxon>
    </lineage>
</organism>
<accession>A0A514A1Q3</accession>
<name>A0A514A1Q3_9CAUD</name>
<dbReference type="EMBL" id="MK838116">
    <property type="protein sequence ID" value="QDH47166.1"/>
    <property type="molecule type" value="Genomic_DNA"/>
</dbReference>
<sequence length="168" mass="19091">MNERGVFGPLFIISYFLLSKTTQIDIILMYQQELMLTKEKQMKVTVTWNAPQSTPAGELALNLPKELREGVFIGRSPYHGACHSFKVSGEREAVEEWFKQLQALSPMNTETIDRVIAEIAKRVAGALYEGHTAIRVNAAEIKVIEKPDFDTEFTSFLFETREQTAITF</sequence>
<proteinExistence type="predicted"/>
<gene>
    <name evidence="1" type="ORF">LAh10_92</name>
</gene>
<reference evidence="1 2" key="1">
    <citation type="submission" date="2019-04" db="EMBL/GenBank/DDBJ databases">
        <title>Novel bacteriophages capable of disrupting biofilms from clinical strains of Aeromonas hydrophila with intrinsic antibiotic resistance.</title>
        <authorList>
            <person name="Kabwe M."/>
            <person name="Brown T.L."/>
            <person name="Speirs L."/>
            <person name="Ku H."/>
            <person name="Leach M."/>
            <person name="Chan H.T."/>
            <person name="Petrovski S."/>
            <person name="Lock P."/>
            <person name="Tucci J."/>
        </authorList>
    </citation>
    <scope>NUCLEOTIDE SEQUENCE [LARGE SCALE GENOMIC DNA]</scope>
</reference>